<protein>
    <submittedName>
        <fullName evidence="1">Uncharacterized protein</fullName>
    </submittedName>
</protein>
<evidence type="ECO:0000313" key="2">
    <source>
        <dbReference type="Proteomes" id="UP001163321"/>
    </source>
</evidence>
<organism evidence="1 2">
    <name type="scientific">Peronosclerospora sorghi</name>
    <dbReference type="NCBI Taxonomy" id="230839"/>
    <lineage>
        <taxon>Eukaryota</taxon>
        <taxon>Sar</taxon>
        <taxon>Stramenopiles</taxon>
        <taxon>Oomycota</taxon>
        <taxon>Peronosporomycetes</taxon>
        <taxon>Peronosporales</taxon>
        <taxon>Peronosporaceae</taxon>
        <taxon>Peronosclerospora</taxon>
    </lineage>
</organism>
<sequence length="61" mass="6556">MPSRRSFPAFYQALPAPAPAPAPAATPTPATTSSTLQTTRFPRRFSHRALGVLECAWVTLS</sequence>
<reference evidence="1 2" key="1">
    <citation type="journal article" date="2022" name="bioRxiv">
        <title>The genome of the oomycete Peronosclerospora sorghi, a cosmopolitan pathogen of maize and sorghum, is inflated with dispersed pseudogenes.</title>
        <authorList>
            <person name="Fletcher K."/>
            <person name="Martin F."/>
            <person name="Isakeit T."/>
            <person name="Cavanaugh K."/>
            <person name="Magill C."/>
            <person name="Michelmore R."/>
        </authorList>
    </citation>
    <scope>NUCLEOTIDE SEQUENCE [LARGE SCALE GENOMIC DNA]</scope>
    <source>
        <strain evidence="1">P6</strain>
    </source>
</reference>
<accession>A0ACC0VT65</accession>
<comment type="caution">
    <text evidence="1">The sequence shown here is derived from an EMBL/GenBank/DDBJ whole genome shotgun (WGS) entry which is preliminary data.</text>
</comment>
<evidence type="ECO:0000313" key="1">
    <source>
        <dbReference type="EMBL" id="KAI9908928.1"/>
    </source>
</evidence>
<keyword evidence="2" id="KW-1185">Reference proteome</keyword>
<gene>
    <name evidence="1" type="ORF">PsorP6_015071</name>
</gene>
<name>A0ACC0VT65_9STRA</name>
<dbReference type="Proteomes" id="UP001163321">
    <property type="component" value="Chromosome 7"/>
</dbReference>
<proteinExistence type="predicted"/>
<dbReference type="EMBL" id="CM047586">
    <property type="protein sequence ID" value="KAI9908928.1"/>
    <property type="molecule type" value="Genomic_DNA"/>
</dbReference>